<accession>A0A6J4TZ70</accession>
<evidence type="ECO:0000313" key="1">
    <source>
        <dbReference type="EMBL" id="CAA9535740.1"/>
    </source>
</evidence>
<organism evidence="1">
    <name type="scientific">uncultured Thermomicrobiales bacterium</name>
    <dbReference type="NCBI Taxonomy" id="1645740"/>
    <lineage>
        <taxon>Bacteria</taxon>
        <taxon>Pseudomonadati</taxon>
        <taxon>Thermomicrobiota</taxon>
        <taxon>Thermomicrobia</taxon>
        <taxon>Thermomicrobiales</taxon>
        <taxon>environmental samples</taxon>
    </lineage>
</organism>
<protein>
    <submittedName>
        <fullName evidence="1">Uncharacterized protein</fullName>
    </submittedName>
</protein>
<dbReference type="EMBL" id="CADCWF010000012">
    <property type="protein sequence ID" value="CAA9535740.1"/>
    <property type="molecule type" value="Genomic_DNA"/>
</dbReference>
<reference evidence="1" key="1">
    <citation type="submission" date="2020-02" db="EMBL/GenBank/DDBJ databases">
        <authorList>
            <person name="Meier V. D."/>
        </authorList>
    </citation>
    <scope>NUCLEOTIDE SEQUENCE</scope>
    <source>
        <strain evidence="1">AVDCRST_MAG59</strain>
    </source>
</reference>
<name>A0A6J4TZ70_9BACT</name>
<proteinExistence type="predicted"/>
<sequence length="50" mass="5672">MANWAEDDESTRYVRDLFAVTPPLSATTPAAAGFWRGWTTRLWPPDGSRF</sequence>
<gene>
    <name evidence="1" type="ORF">AVDCRST_MAG59-305</name>
</gene>
<dbReference type="AlphaFoldDB" id="A0A6J4TZ70"/>